<sequence>MLYKISEQNSGDIVFRLSRIEPVSQPTPPSITKRKAATVHSEGCPHVLLFPGTFPAKEKGNSAFTVPATRGTETALSRHANETAFCLR</sequence>
<dbReference type="Proteomes" id="UP001054945">
    <property type="component" value="Unassembled WGS sequence"/>
</dbReference>
<reference evidence="1 2" key="1">
    <citation type="submission" date="2021-06" db="EMBL/GenBank/DDBJ databases">
        <title>Caerostris extrusa draft genome.</title>
        <authorList>
            <person name="Kono N."/>
            <person name="Arakawa K."/>
        </authorList>
    </citation>
    <scope>NUCLEOTIDE SEQUENCE [LARGE SCALE GENOMIC DNA]</scope>
</reference>
<protein>
    <submittedName>
        <fullName evidence="1">Uncharacterized protein</fullName>
    </submittedName>
</protein>
<evidence type="ECO:0000313" key="1">
    <source>
        <dbReference type="EMBL" id="GIY71223.1"/>
    </source>
</evidence>
<accession>A0AAV4VNZ6</accession>
<comment type="caution">
    <text evidence="1">The sequence shown here is derived from an EMBL/GenBank/DDBJ whole genome shotgun (WGS) entry which is preliminary data.</text>
</comment>
<dbReference type="EMBL" id="BPLR01014769">
    <property type="protein sequence ID" value="GIY71223.1"/>
    <property type="molecule type" value="Genomic_DNA"/>
</dbReference>
<proteinExistence type="predicted"/>
<evidence type="ECO:0000313" key="2">
    <source>
        <dbReference type="Proteomes" id="UP001054945"/>
    </source>
</evidence>
<name>A0AAV4VNZ6_CAEEX</name>
<dbReference type="AlphaFoldDB" id="A0AAV4VNZ6"/>
<organism evidence="1 2">
    <name type="scientific">Caerostris extrusa</name>
    <name type="common">Bark spider</name>
    <name type="synonym">Caerostris bankana</name>
    <dbReference type="NCBI Taxonomy" id="172846"/>
    <lineage>
        <taxon>Eukaryota</taxon>
        <taxon>Metazoa</taxon>
        <taxon>Ecdysozoa</taxon>
        <taxon>Arthropoda</taxon>
        <taxon>Chelicerata</taxon>
        <taxon>Arachnida</taxon>
        <taxon>Araneae</taxon>
        <taxon>Araneomorphae</taxon>
        <taxon>Entelegynae</taxon>
        <taxon>Araneoidea</taxon>
        <taxon>Araneidae</taxon>
        <taxon>Caerostris</taxon>
    </lineage>
</organism>
<gene>
    <name evidence="1" type="ORF">CEXT_505531</name>
</gene>
<keyword evidence="2" id="KW-1185">Reference proteome</keyword>